<feature type="compositionally biased region" description="Low complexity" evidence="1">
    <location>
        <begin position="154"/>
        <end position="171"/>
    </location>
</feature>
<dbReference type="Pfam" id="PF08007">
    <property type="entry name" value="JmjC_2"/>
    <property type="match status" value="1"/>
</dbReference>
<sequence>MGTHQTAAHLAHGTSLVASFPSPVSRFFPFFALSYPGTLTLAGGGMPMLLSTVEFGARLALNALFPQHEHIAIPSVFGTPPCVLAALAFAVALALCLAWVETPICVGLVRGSAVGNDGGGRTAGRLARAGAVLIVTVLIAVTTPPEMRDASGLSSSAERSTSSRASSSSSSSHHRVPRSSSSTTRAGCGDGAGSSSHPREPVFAPSPRAARALAPARSRARLRASACLAARIAAATASSSAASSSRVDAGADSGDDAPDRLDMVARNGREEMRENSPAGLIARRAPGCGVCEGAGMPPKRGRGSPAVPAAPAAAAASPARGRRTEADSASGPLKVPRHLLDYLHYTPKKDDDMAGEEFRPDGWGKISTSWRVPCVYSQDDGTLKPDSVFLDLLRRGFCNGNVREIIALCRNADNVPYTPEEIDEMMEDLNNSGHTLNLPFCFTEGAMALKNSILKDVFSGSLHLFCDDGSAGVMDVEVGVYITRAHGAEATWHYDNNHNFTFQLYGSKDWHTVEDGNNVNVIGSRGLCDPPRNRAEQVNRTPNFSKERITRLEAGMGIYVPPGNWHRVVPVTEDPLCLSIDIRIASVTMARWLCENVFAKFMCEPSFGYSKDTGQNETLEQDVAIGWDKYLRLDPRNPPDPLHTCLSRHVEYLKAVLSGEWRYRFCNPPVAMPFEPDLSDGMDLCASLEFLIDTLLEDTKYGREDFFNKLAKEIKESLKEGYVCKRKVALTPFVAVTKKEADDGVVMHMRHTSGLTNMDYQRYGILCPLDCETLIDRIIDRTLTSDDVGAILDGYEVGQDAEGDLLTLLAHVNFLNLEPESPAERPAATRGSSGASTGRVTKRRRE</sequence>
<protein>
    <recommendedName>
        <fullName evidence="2">JmjC domain-containing protein</fullName>
    </recommendedName>
</protein>
<feature type="compositionally biased region" description="Low complexity" evidence="1">
    <location>
        <begin position="303"/>
        <end position="319"/>
    </location>
</feature>
<feature type="region of interest" description="Disordered" evidence="1">
    <location>
        <begin position="820"/>
        <end position="846"/>
    </location>
</feature>
<dbReference type="OrthoDB" id="10267855at2759"/>
<dbReference type="EMBL" id="CP001329">
    <property type="protein sequence ID" value="ACO65657.1"/>
    <property type="molecule type" value="Genomic_DNA"/>
</dbReference>
<evidence type="ECO:0000256" key="1">
    <source>
        <dbReference type="SAM" id="MobiDB-lite"/>
    </source>
</evidence>
<dbReference type="GeneID" id="8246264"/>
<feature type="compositionally biased region" description="Polar residues" evidence="1">
    <location>
        <begin position="830"/>
        <end position="839"/>
    </location>
</feature>
<dbReference type="InterPro" id="IPR003347">
    <property type="entry name" value="JmjC_dom"/>
</dbReference>
<feature type="compositionally biased region" description="Low complexity" evidence="1">
    <location>
        <begin position="238"/>
        <end position="252"/>
    </location>
</feature>
<dbReference type="RefSeq" id="XP_002504399.1">
    <property type="nucleotide sequence ID" value="XM_002504353.1"/>
</dbReference>
<dbReference type="Proteomes" id="UP000002009">
    <property type="component" value="Chromosome 9"/>
</dbReference>
<dbReference type="KEGG" id="mis:MICPUN_102455"/>
<keyword evidence="4" id="KW-1185">Reference proteome</keyword>
<evidence type="ECO:0000259" key="2">
    <source>
        <dbReference type="Pfam" id="PF08007"/>
    </source>
</evidence>
<dbReference type="InParanoid" id="C1ECX6"/>
<name>C1ECX6_MICCC</name>
<feature type="region of interest" description="Disordered" evidence="1">
    <location>
        <begin position="147"/>
        <end position="210"/>
    </location>
</feature>
<dbReference type="SUPFAM" id="SSF51197">
    <property type="entry name" value="Clavaminate synthase-like"/>
    <property type="match status" value="1"/>
</dbReference>
<accession>C1ECX6</accession>
<organism evidence="3 4">
    <name type="scientific">Micromonas commoda (strain RCC299 / NOUM17 / CCMP2709)</name>
    <name type="common">Picoplanktonic green alga</name>
    <dbReference type="NCBI Taxonomy" id="296587"/>
    <lineage>
        <taxon>Eukaryota</taxon>
        <taxon>Viridiplantae</taxon>
        <taxon>Chlorophyta</taxon>
        <taxon>Mamiellophyceae</taxon>
        <taxon>Mamiellales</taxon>
        <taxon>Mamiellaceae</taxon>
        <taxon>Micromonas</taxon>
    </lineage>
</organism>
<feature type="domain" description="JmjC" evidence="2">
    <location>
        <begin position="475"/>
        <end position="587"/>
    </location>
</feature>
<evidence type="ECO:0000313" key="4">
    <source>
        <dbReference type="Proteomes" id="UP000002009"/>
    </source>
</evidence>
<reference evidence="3 4" key="1">
    <citation type="journal article" date="2009" name="Science">
        <title>Green evolution and dynamic adaptations revealed by genomes of the marine picoeukaryotes Micromonas.</title>
        <authorList>
            <person name="Worden A.Z."/>
            <person name="Lee J.H."/>
            <person name="Mock T."/>
            <person name="Rouze P."/>
            <person name="Simmons M.P."/>
            <person name="Aerts A.L."/>
            <person name="Allen A.E."/>
            <person name="Cuvelier M.L."/>
            <person name="Derelle E."/>
            <person name="Everett M.V."/>
            <person name="Foulon E."/>
            <person name="Grimwood J."/>
            <person name="Gundlach H."/>
            <person name="Henrissat B."/>
            <person name="Napoli C."/>
            <person name="McDonald S.M."/>
            <person name="Parker M.S."/>
            <person name="Rombauts S."/>
            <person name="Salamov A."/>
            <person name="Von Dassow P."/>
            <person name="Badger J.H."/>
            <person name="Coutinho P.M."/>
            <person name="Demir E."/>
            <person name="Dubchak I."/>
            <person name="Gentemann C."/>
            <person name="Eikrem W."/>
            <person name="Gready J.E."/>
            <person name="John U."/>
            <person name="Lanier W."/>
            <person name="Lindquist E.A."/>
            <person name="Lucas S."/>
            <person name="Mayer K.F."/>
            <person name="Moreau H."/>
            <person name="Not F."/>
            <person name="Otillar R."/>
            <person name="Panaud O."/>
            <person name="Pangilinan J."/>
            <person name="Paulsen I."/>
            <person name="Piegu B."/>
            <person name="Poliakov A."/>
            <person name="Robbens S."/>
            <person name="Schmutz J."/>
            <person name="Toulza E."/>
            <person name="Wyss T."/>
            <person name="Zelensky A."/>
            <person name="Zhou K."/>
            <person name="Armbrust E.V."/>
            <person name="Bhattacharya D."/>
            <person name="Goodenough U.W."/>
            <person name="Van de Peer Y."/>
            <person name="Grigoriev I.V."/>
        </authorList>
    </citation>
    <scope>NUCLEOTIDE SEQUENCE [LARGE SCALE GENOMIC DNA]</scope>
    <source>
        <strain evidence="4">RCC299 / NOUM17</strain>
    </source>
</reference>
<proteinExistence type="predicted"/>
<dbReference type="AlphaFoldDB" id="C1ECX6"/>
<feature type="region of interest" description="Disordered" evidence="1">
    <location>
        <begin position="238"/>
        <end position="260"/>
    </location>
</feature>
<feature type="region of interest" description="Disordered" evidence="1">
    <location>
        <begin position="293"/>
        <end position="332"/>
    </location>
</feature>
<gene>
    <name evidence="3" type="ORF">MICPUN_102455</name>
</gene>
<dbReference type="Gene3D" id="2.60.120.650">
    <property type="entry name" value="Cupin"/>
    <property type="match status" value="1"/>
</dbReference>
<evidence type="ECO:0000313" key="3">
    <source>
        <dbReference type="EMBL" id="ACO65657.1"/>
    </source>
</evidence>